<dbReference type="AlphaFoldDB" id="A0A4P9ZYP9"/>
<gene>
    <name evidence="2" type="ORF">BJ085DRAFT_17088</name>
</gene>
<feature type="non-terminal residue" evidence="2">
    <location>
        <position position="172"/>
    </location>
</feature>
<dbReference type="Pfam" id="PF00293">
    <property type="entry name" value="NUDIX"/>
    <property type="match status" value="1"/>
</dbReference>
<keyword evidence="3" id="KW-1185">Reference proteome</keyword>
<dbReference type="InterPro" id="IPR015797">
    <property type="entry name" value="NUDIX_hydrolase-like_dom_sf"/>
</dbReference>
<evidence type="ECO:0000259" key="1">
    <source>
        <dbReference type="PROSITE" id="PS51462"/>
    </source>
</evidence>
<feature type="domain" description="Nudix hydrolase" evidence="1">
    <location>
        <begin position="32"/>
        <end position="170"/>
    </location>
</feature>
<dbReference type="PANTHER" id="PTHR43736:SF1">
    <property type="entry name" value="DIHYDRONEOPTERIN TRIPHOSPHATE DIPHOSPHATASE"/>
    <property type="match status" value="1"/>
</dbReference>
<accession>A0A4P9ZYP9</accession>
<dbReference type="STRING" id="215637.A0A4P9ZYP9"/>
<dbReference type="SUPFAM" id="SSF55811">
    <property type="entry name" value="Nudix"/>
    <property type="match status" value="1"/>
</dbReference>
<protein>
    <submittedName>
        <fullName evidence="2">NUDIX hydrolase domain-like protein</fullName>
    </submittedName>
</protein>
<sequence>MSDPSSNFTYSPNVANRLVPATNILASLSNHVTRIVVGVAIFHPTNPDQVLIVQRTDAEEHFPSQFELPGGHMEPTDATVLHAVVRETQEETGLKVTKITTEFEPFEYQTQTEPVAQTITTLQLNFRVQVYPGPIKLNPDEHQSYAWVALDDIDRYRMSPTMAQVVRNALAY</sequence>
<name>A0A4P9ZYP9_9FUNG</name>
<dbReference type="InterPro" id="IPR000086">
    <property type="entry name" value="NUDIX_hydrolase_dom"/>
</dbReference>
<dbReference type="Proteomes" id="UP000268162">
    <property type="component" value="Unassembled WGS sequence"/>
</dbReference>
<dbReference type="EMBL" id="ML002405">
    <property type="protein sequence ID" value="RKP38092.1"/>
    <property type="molecule type" value="Genomic_DNA"/>
</dbReference>
<reference evidence="3" key="1">
    <citation type="journal article" date="2018" name="Nat. Microbiol.">
        <title>Leveraging single-cell genomics to expand the fungal tree of life.</title>
        <authorList>
            <person name="Ahrendt S.R."/>
            <person name="Quandt C.A."/>
            <person name="Ciobanu D."/>
            <person name="Clum A."/>
            <person name="Salamov A."/>
            <person name="Andreopoulos B."/>
            <person name="Cheng J.F."/>
            <person name="Woyke T."/>
            <person name="Pelin A."/>
            <person name="Henrissat B."/>
            <person name="Reynolds N.K."/>
            <person name="Benny G.L."/>
            <person name="Smith M.E."/>
            <person name="James T.Y."/>
            <person name="Grigoriev I.V."/>
        </authorList>
    </citation>
    <scope>NUCLEOTIDE SEQUENCE [LARGE SCALE GENOMIC DNA]</scope>
    <source>
        <strain evidence="3">RSA 468</strain>
    </source>
</reference>
<dbReference type="PANTHER" id="PTHR43736">
    <property type="entry name" value="ADP-RIBOSE PYROPHOSPHATASE"/>
    <property type="match status" value="1"/>
</dbReference>
<evidence type="ECO:0000313" key="2">
    <source>
        <dbReference type="EMBL" id="RKP38092.1"/>
    </source>
</evidence>
<dbReference type="GO" id="GO:0016787">
    <property type="term" value="F:hydrolase activity"/>
    <property type="evidence" value="ECO:0007669"/>
    <property type="project" value="UniProtKB-KW"/>
</dbReference>
<evidence type="ECO:0000313" key="3">
    <source>
        <dbReference type="Proteomes" id="UP000268162"/>
    </source>
</evidence>
<dbReference type="Gene3D" id="3.90.79.10">
    <property type="entry name" value="Nucleoside Triphosphate Pyrophosphohydrolase"/>
    <property type="match status" value="1"/>
</dbReference>
<keyword evidence="2" id="KW-0378">Hydrolase</keyword>
<organism evidence="2 3">
    <name type="scientific">Dimargaris cristalligena</name>
    <dbReference type="NCBI Taxonomy" id="215637"/>
    <lineage>
        <taxon>Eukaryota</taxon>
        <taxon>Fungi</taxon>
        <taxon>Fungi incertae sedis</taxon>
        <taxon>Zoopagomycota</taxon>
        <taxon>Kickxellomycotina</taxon>
        <taxon>Dimargaritomycetes</taxon>
        <taxon>Dimargaritales</taxon>
        <taxon>Dimargaritaceae</taxon>
        <taxon>Dimargaris</taxon>
    </lineage>
</organism>
<proteinExistence type="predicted"/>
<dbReference type="CDD" id="cd02883">
    <property type="entry name" value="NUDIX_Hydrolase"/>
    <property type="match status" value="1"/>
</dbReference>
<dbReference type="PROSITE" id="PS51462">
    <property type="entry name" value="NUDIX"/>
    <property type="match status" value="1"/>
</dbReference>